<name>A0ABZ2LNW9_9BACT</name>
<dbReference type="NCBIfam" id="TIGR01730">
    <property type="entry name" value="RND_mfp"/>
    <property type="match status" value="1"/>
</dbReference>
<evidence type="ECO:0000259" key="3">
    <source>
        <dbReference type="Pfam" id="PF25954"/>
    </source>
</evidence>
<evidence type="ECO:0000256" key="1">
    <source>
        <dbReference type="ARBA" id="ARBA00009477"/>
    </source>
</evidence>
<feature type="domain" description="CzcB-like barrel-sandwich hybrid" evidence="4">
    <location>
        <begin position="88"/>
        <end position="207"/>
    </location>
</feature>
<dbReference type="InterPro" id="IPR006143">
    <property type="entry name" value="RND_pump_MFP"/>
</dbReference>
<dbReference type="PANTHER" id="PTHR30469">
    <property type="entry name" value="MULTIDRUG RESISTANCE PROTEIN MDTA"/>
    <property type="match status" value="1"/>
</dbReference>
<keyword evidence="2" id="KW-0812">Transmembrane</keyword>
<dbReference type="PANTHER" id="PTHR30469:SF37">
    <property type="entry name" value="RAGD PROTEIN"/>
    <property type="match status" value="1"/>
</dbReference>
<gene>
    <name evidence="6" type="ORF">LZC94_27415</name>
</gene>
<dbReference type="InterPro" id="IPR058792">
    <property type="entry name" value="Beta-barrel_RND_2"/>
</dbReference>
<dbReference type="Pfam" id="PF25973">
    <property type="entry name" value="BSH_CzcB"/>
    <property type="match status" value="1"/>
</dbReference>
<dbReference type="RefSeq" id="WP_394821199.1">
    <property type="nucleotide sequence ID" value="NZ_CP089984.1"/>
</dbReference>
<feature type="domain" description="YknX-like C-terminal permuted SH3-like" evidence="5">
    <location>
        <begin position="304"/>
        <end position="372"/>
    </location>
</feature>
<accession>A0ABZ2LNW9</accession>
<feature type="transmembrane region" description="Helical" evidence="2">
    <location>
        <begin position="19"/>
        <end position="39"/>
    </location>
</feature>
<evidence type="ECO:0000259" key="5">
    <source>
        <dbReference type="Pfam" id="PF25989"/>
    </source>
</evidence>
<evidence type="ECO:0000256" key="2">
    <source>
        <dbReference type="SAM" id="Phobius"/>
    </source>
</evidence>
<keyword evidence="2" id="KW-0472">Membrane</keyword>
<keyword evidence="7" id="KW-1185">Reference proteome</keyword>
<dbReference type="Gene3D" id="2.40.420.20">
    <property type="match status" value="1"/>
</dbReference>
<feature type="domain" description="CusB-like beta-barrel" evidence="3">
    <location>
        <begin position="230"/>
        <end position="298"/>
    </location>
</feature>
<dbReference type="InterPro" id="IPR058637">
    <property type="entry name" value="YknX-like_C"/>
</dbReference>
<dbReference type="Pfam" id="PF25989">
    <property type="entry name" value="YknX_C"/>
    <property type="match status" value="1"/>
</dbReference>
<dbReference type="SUPFAM" id="SSF111369">
    <property type="entry name" value="HlyD-like secretion proteins"/>
    <property type="match status" value="1"/>
</dbReference>
<evidence type="ECO:0000313" key="6">
    <source>
        <dbReference type="EMBL" id="WXB11578.1"/>
    </source>
</evidence>
<comment type="similarity">
    <text evidence="1">Belongs to the membrane fusion protein (MFP) (TC 8.A.1) family.</text>
</comment>
<protein>
    <submittedName>
        <fullName evidence="6">Efflux RND transporter periplasmic adaptor subunit</fullName>
    </submittedName>
</protein>
<dbReference type="EMBL" id="CP089984">
    <property type="protein sequence ID" value="WXB11578.1"/>
    <property type="molecule type" value="Genomic_DNA"/>
</dbReference>
<dbReference type="Gene3D" id="2.40.50.100">
    <property type="match status" value="1"/>
</dbReference>
<keyword evidence="2" id="KW-1133">Transmembrane helix</keyword>
<evidence type="ECO:0000313" key="7">
    <source>
        <dbReference type="Proteomes" id="UP001370348"/>
    </source>
</evidence>
<evidence type="ECO:0000259" key="4">
    <source>
        <dbReference type="Pfam" id="PF25973"/>
    </source>
</evidence>
<dbReference type="Pfam" id="PF25954">
    <property type="entry name" value="Beta-barrel_RND_2"/>
    <property type="match status" value="1"/>
</dbReference>
<dbReference type="Gene3D" id="1.10.287.470">
    <property type="entry name" value="Helix hairpin bin"/>
    <property type="match status" value="1"/>
</dbReference>
<organism evidence="6 7">
    <name type="scientific">Pendulispora albinea</name>
    <dbReference type="NCBI Taxonomy" id="2741071"/>
    <lineage>
        <taxon>Bacteria</taxon>
        <taxon>Pseudomonadati</taxon>
        <taxon>Myxococcota</taxon>
        <taxon>Myxococcia</taxon>
        <taxon>Myxococcales</taxon>
        <taxon>Sorangiineae</taxon>
        <taxon>Pendulisporaceae</taxon>
        <taxon>Pendulispora</taxon>
    </lineage>
</organism>
<dbReference type="Proteomes" id="UP001370348">
    <property type="component" value="Chromosome"/>
</dbReference>
<dbReference type="Gene3D" id="2.40.30.170">
    <property type="match status" value="1"/>
</dbReference>
<dbReference type="InterPro" id="IPR058647">
    <property type="entry name" value="BSH_CzcB-like"/>
</dbReference>
<proteinExistence type="inferred from homology"/>
<sequence length="384" mass="41519">MEADSKAALPPQEKRSASFHVVGILLVVAAVIGVVVIASRRRTAEATERDARQADIAQGVLVQTAPVAKSTGGRSITLMGEVFPLRRATLYAKVSGYVREVRTDKGQRVHAGDVLGVLQSPETEQDLLQTKADLNNKQLVEQRYQALAKQGLVTQQALDKATADRAIAQSQQARIEVLQGYQVIRAPFDGVVTARYADPGSLLQAATSSQAALPLVEIADMNKVRVRIFLAQSEALFVHENDPVTLWTDQFPEKKLQANVTRFSRDLDPKTRTMLTEIEVDNKEGVLYPGVFVRAKLQLATPPAITVPSDSLVFRGGKTMVFAVRDGKAALAPVDVGDTDGINVYLREGLNPGDSVILHPGDSVIDGAKVQIAAKEKMTALNKP</sequence>
<reference evidence="6 7" key="1">
    <citation type="submission" date="2021-12" db="EMBL/GenBank/DDBJ databases">
        <title>Discovery of the Pendulisporaceae a myxobacterial family with distinct sporulation behavior and unique specialized metabolism.</title>
        <authorList>
            <person name="Garcia R."/>
            <person name="Popoff A."/>
            <person name="Bader C.D."/>
            <person name="Loehr J."/>
            <person name="Walesch S."/>
            <person name="Walt C."/>
            <person name="Boldt J."/>
            <person name="Bunk B."/>
            <person name="Haeckl F.J.F.P.J."/>
            <person name="Gunesch A.P."/>
            <person name="Birkelbach J."/>
            <person name="Nuebel U."/>
            <person name="Pietschmann T."/>
            <person name="Bach T."/>
            <person name="Mueller R."/>
        </authorList>
    </citation>
    <scope>NUCLEOTIDE SEQUENCE [LARGE SCALE GENOMIC DNA]</scope>
    <source>
        <strain evidence="6 7">MSr11954</strain>
    </source>
</reference>